<reference evidence="2 3" key="1">
    <citation type="journal article" date="2015" name="Genome Announc.">
        <title>Expanding the biotechnology potential of lactobacilli through comparative genomics of 213 strains and associated genera.</title>
        <authorList>
            <person name="Sun Z."/>
            <person name="Harris H.M."/>
            <person name="McCann A."/>
            <person name="Guo C."/>
            <person name="Argimon S."/>
            <person name="Zhang W."/>
            <person name="Yang X."/>
            <person name="Jeffery I.B."/>
            <person name="Cooney J.C."/>
            <person name="Kagawa T.F."/>
            <person name="Liu W."/>
            <person name="Song Y."/>
            <person name="Salvetti E."/>
            <person name="Wrobel A."/>
            <person name="Rasinkangas P."/>
            <person name="Parkhill J."/>
            <person name="Rea M.C."/>
            <person name="O'Sullivan O."/>
            <person name="Ritari J."/>
            <person name="Douillard F.P."/>
            <person name="Paul Ross R."/>
            <person name="Yang R."/>
            <person name="Briner A.E."/>
            <person name="Felis G.E."/>
            <person name="de Vos W.M."/>
            <person name="Barrangou R."/>
            <person name="Klaenhammer T.R."/>
            <person name="Caufield P.W."/>
            <person name="Cui Y."/>
            <person name="Zhang H."/>
            <person name="O'Toole P.W."/>
        </authorList>
    </citation>
    <scope>NUCLEOTIDE SEQUENCE [LARGE SCALE GENOMIC DNA]</scope>
    <source>
        <strain evidence="2 3">DSM 14421</strain>
    </source>
</reference>
<keyword evidence="1" id="KW-0812">Transmembrane</keyword>
<evidence type="ECO:0000256" key="1">
    <source>
        <dbReference type="SAM" id="Phobius"/>
    </source>
</evidence>
<feature type="transmembrane region" description="Helical" evidence="1">
    <location>
        <begin position="6"/>
        <end position="25"/>
    </location>
</feature>
<dbReference type="EMBL" id="AZEY01000098">
    <property type="protein sequence ID" value="KRL64125.1"/>
    <property type="molecule type" value="Genomic_DNA"/>
</dbReference>
<organism evidence="2 3">
    <name type="scientific">Lentilactobacillus diolivorans DSM 14421</name>
    <dbReference type="NCBI Taxonomy" id="1423739"/>
    <lineage>
        <taxon>Bacteria</taxon>
        <taxon>Bacillati</taxon>
        <taxon>Bacillota</taxon>
        <taxon>Bacilli</taxon>
        <taxon>Lactobacillales</taxon>
        <taxon>Lactobacillaceae</taxon>
        <taxon>Lentilactobacillus</taxon>
    </lineage>
</organism>
<comment type="caution">
    <text evidence="2">The sequence shown here is derived from an EMBL/GenBank/DDBJ whole genome shotgun (WGS) entry which is preliminary data.</text>
</comment>
<gene>
    <name evidence="2" type="ORF">FC85_GL001396</name>
</gene>
<proteinExistence type="predicted"/>
<dbReference type="Proteomes" id="UP000052013">
    <property type="component" value="Unassembled WGS sequence"/>
</dbReference>
<keyword evidence="1" id="KW-0472">Membrane</keyword>
<evidence type="ECO:0000313" key="3">
    <source>
        <dbReference type="Proteomes" id="UP000052013"/>
    </source>
</evidence>
<dbReference type="PATRIC" id="fig|1423739.3.peg.1460"/>
<protein>
    <submittedName>
        <fullName evidence="2">Uncharacterized protein</fullName>
    </submittedName>
</protein>
<accession>A0A0R1S525</accession>
<keyword evidence="1" id="KW-1133">Transmembrane helix</keyword>
<evidence type="ECO:0000313" key="2">
    <source>
        <dbReference type="EMBL" id="KRL64125.1"/>
    </source>
</evidence>
<name>A0A0R1S525_9LACO</name>
<dbReference type="AlphaFoldDB" id="A0A0R1S525"/>
<sequence>MVIKLFKLSGIIWVVFIIFAATISVSKNESVRLRIAMDGHPVIALKYNPTRSPFLSQQMNADIYMIAYKYNYDHLGMAHVVLFKIKTIFIFHNATSTYRYA</sequence>
<dbReference type="RefSeq" id="WP_057865816.1">
    <property type="nucleotide sequence ID" value="NZ_AZEY01000098.1"/>
</dbReference>